<dbReference type="PANTHER" id="PTHR10416:SF0">
    <property type="entry name" value="DNA POLYMERASE DELTA SUBUNIT 2"/>
    <property type="match status" value="1"/>
</dbReference>
<reference evidence="8" key="1">
    <citation type="submission" date="2014-03" db="EMBL/GenBank/DDBJ databases">
        <authorList>
            <person name="Aksoy S."/>
            <person name="Warren W."/>
            <person name="Wilson R.K."/>
        </authorList>
    </citation>
    <scope>NUCLEOTIDE SEQUENCE [LARGE SCALE GENOMIC DNA]</scope>
    <source>
        <strain evidence="8">IAEA</strain>
    </source>
</reference>
<name>A0A1A9WYK1_9MUSC</name>
<comment type="similarity">
    <text evidence="2">Belongs to the DNA polymerase delta/II small subunit family.</text>
</comment>
<feature type="domain" description="DNA polymerase alpha/delta/epsilon subunit B" evidence="5">
    <location>
        <begin position="171"/>
        <end position="380"/>
    </location>
</feature>
<evidence type="ECO:0000256" key="3">
    <source>
        <dbReference type="ARBA" id="ARBA00022705"/>
    </source>
</evidence>
<evidence type="ECO:0000259" key="5">
    <source>
        <dbReference type="Pfam" id="PF04042"/>
    </source>
</evidence>
<dbReference type="Proteomes" id="UP000091820">
    <property type="component" value="Unassembled WGS sequence"/>
</dbReference>
<dbReference type="InterPro" id="IPR041863">
    <property type="entry name" value="PolD2_C"/>
</dbReference>
<dbReference type="VEuPathDB" id="VectorBase:GBRI037382"/>
<keyword evidence="3" id="KW-0235">DNA replication</keyword>
<dbReference type="GO" id="GO:1902969">
    <property type="term" value="P:mitotic DNA replication"/>
    <property type="evidence" value="ECO:0007669"/>
    <property type="project" value="UniProtKB-ARBA"/>
</dbReference>
<keyword evidence="8" id="KW-1185">Reference proteome</keyword>
<protein>
    <recommendedName>
        <fullName evidence="9">DNA polymerase delta small subunit</fullName>
    </recommendedName>
</protein>
<dbReference type="Pfam" id="PF18018">
    <property type="entry name" value="DNA_pol_D_N"/>
    <property type="match status" value="1"/>
</dbReference>
<reference evidence="7" key="2">
    <citation type="submission" date="2020-05" db="UniProtKB">
        <authorList>
            <consortium name="EnsemblMetazoa"/>
        </authorList>
    </citation>
    <scope>IDENTIFICATION</scope>
    <source>
        <strain evidence="7">IAEA</strain>
    </source>
</reference>
<dbReference type="GO" id="GO:0006271">
    <property type="term" value="P:DNA strand elongation involved in DNA replication"/>
    <property type="evidence" value="ECO:0007669"/>
    <property type="project" value="TreeGrafter"/>
</dbReference>
<dbReference type="Gene3D" id="2.40.50.430">
    <property type="match status" value="1"/>
</dbReference>
<dbReference type="InterPro" id="IPR040663">
    <property type="entry name" value="DNA_pol_D_N"/>
</dbReference>
<dbReference type="PANTHER" id="PTHR10416">
    <property type="entry name" value="DNA POLYMERASE DELTA SUBUNIT 2"/>
    <property type="match status" value="1"/>
</dbReference>
<comment type="subcellular location">
    <subcellularLocation>
        <location evidence="1">Nucleus</location>
    </subcellularLocation>
</comment>
<evidence type="ECO:0000256" key="1">
    <source>
        <dbReference type="ARBA" id="ARBA00004123"/>
    </source>
</evidence>
<dbReference type="EnsemblMetazoa" id="GBRI037382-RA">
    <property type="protein sequence ID" value="GBRI037382-PA"/>
    <property type="gene ID" value="GBRI037382"/>
</dbReference>
<dbReference type="InterPro" id="IPR024826">
    <property type="entry name" value="DNA_pol_delta/II_ssu"/>
</dbReference>
<dbReference type="CDD" id="cd07387">
    <property type="entry name" value="MPP_PolD2_C"/>
    <property type="match status" value="1"/>
</dbReference>
<dbReference type="InterPro" id="IPR007185">
    <property type="entry name" value="DNA_pol_a/d/e_bsu"/>
</dbReference>
<proteinExistence type="inferred from homology"/>
<dbReference type="FunFam" id="3.60.21.50:FF:000002">
    <property type="entry name" value="DNA polymerase delta small subunit"/>
    <property type="match status" value="1"/>
</dbReference>
<evidence type="ECO:0000259" key="6">
    <source>
        <dbReference type="Pfam" id="PF18018"/>
    </source>
</evidence>
<feature type="domain" description="DNA polymerase delta subunit OB-fold" evidence="6">
    <location>
        <begin position="22"/>
        <end position="150"/>
    </location>
</feature>
<dbReference type="STRING" id="37001.A0A1A9WYK1"/>
<dbReference type="GO" id="GO:0043625">
    <property type="term" value="C:delta DNA polymerase complex"/>
    <property type="evidence" value="ECO:0007669"/>
    <property type="project" value="TreeGrafter"/>
</dbReference>
<dbReference type="Pfam" id="PF04042">
    <property type="entry name" value="DNA_pol_E_B"/>
    <property type="match status" value="1"/>
</dbReference>
<keyword evidence="4" id="KW-0539">Nucleus</keyword>
<evidence type="ECO:0000313" key="7">
    <source>
        <dbReference type="EnsemblMetazoa" id="GBRI037382-PA"/>
    </source>
</evidence>
<dbReference type="Gene3D" id="3.60.21.50">
    <property type="match status" value="1"/>
</dbReference>
<evidence type="ECO:0008006" key="9">
    <source>
        <dbReference type="Google" id="ProtNLM"/>
    </source>
</evidence>
<evidence type="ECO:0000256" key="2">
    <source>
        <dbReference type="ARBA" id="ARBA00006035"/>
    </source>
</evidence>
<evidence type="ECO:0000256" key="4">
    <source>
        <dbReference type="ARBA" id="ARBA00023242"/>
    </source>
</evidence>
<organism evidence="7 8">
    <name type="scientific">Glossina brevipalpis</name>
    <dbReference type="NCBI Taxonomy" id="37001"/>
    <lineage>
        <taxon>Eukaryota</taxon>
        <taxon>Metazoa</taxon>
        <taxon>Ecdysozoa</taxon>
        <taxon>Arthropoda</taxon>
        <taxon>Hexapoda</taxon>
        <taxon>Insecta</taxon>
        <taxon>Pterygota</taxon>
        <taxon>Neoptera</taxon>
        <taxon>Endopterygota</taxon>
        <taxon>Diptera</taxon>
        <taxon>Brachycera</taxon>
        <taxon>Muscomorpha</taxon>
        <taxon>Hippoboscoidea</taxon>
        <taxon>Glossinidae</taxon>
        <taxon>Glossina</taxon>
    </lineage>
</organism>
<dbReference type="AlphaFoldDB" id="A0A1A9WYK1"/>
<accession>A0A1A9WYK1</accession>
<evidence type="ECO:0000313" key="8">
    <source>
        <dbReference type="Proteomes" id="UP000091820"/>
    </source>
</evidence>
<dbReference type="GO" id="GO:0003677">
    <property type="term" value="F:DNA binding"/>
    <property type="evidence" value="ECO:0007669"/>
    <property type="project" value="InterPro"/>
</dbReference>
<sequence>MSPKYENYSSKFLLKSFDYHKQFSHIYAHRLAEMSSLMAKRAINRWGKIPIKKLCDLREDFEDECIIIGTIYKHQSHKPSILKEISEENQLAPQPPRQHYADPEDKIILEDKLQRIRLFGKVRAKEMATGVVCAVMGVIEEGGRFDVQDILYYESGPQKTLSLINESKLLVLISGLEQLQSHLYADSLNLFQHWLRGTFTTVKSRKEKVRVIVAGNSVRGSVEDKKVTAFQTRTFDSNELVNAMKSLDEWFASWSSFMPLDLMPGACDPANFMLPQQPFHNCMFPLAGRYENFQCVPNPYDCSIDEIRVLGTSGQNLQDLLRNTDLEKPMDALRKTLIWGHLAPTAPDTLACYPYIDSDPFIIKECPHIYFAGNCDQFDTALQKGSEGQKTCLVCVPSFAKTQSIAVIDLLTLQCREIIFKFDVNCETQNLQSRV</sequence>